<name>A0A919P8G0_9CELL</name>
<dbReference type="PANTHER" id="PTHR30472">
    <property type="entry name" value="FERRIC ENTEROBACTIN TRANSPORT SYSTEM PERMEASE PROTEIN"/>
    <property type="match status" value="1"/>
</dbReference>
<evidence type="ECO:0000256" key="4">
    <source>
        <dbReference type="ARBA" id="ARBA00022475"/>
    </source>
</evidence>
<feature type="transmembrane region" description="Helical" evidence="9">
    <location>
        <begin position="229"/>
        <end position="248"/>
    </location>
</feature>
<evidence type="ECO:0000256" key="1">
    <source>
        <dbReference type="ARBA" id="ARBA00004651"/>
    </source>
</evidence>
<evidence type="ECO:0000313" key="10">
    <source>
        <dbReference type="EMBL" id="GIG35028.1"/>
    </source>
</evidence>
<dbReference type="Gene3D" id="1.10.3470.10">
    <property type="entry name" value="ABC transporter involved in vitamin B12 uptake, BtuC"/>
    <property type="match status" value="2"/>
</dbReference>
<organism evidence="10 11">
    <name type="scientific">Cellulomonas pakistanensis</name>
    <dbReference type="NCBI Taxonomy" id="992287"/>
    <lineage>
        <taxon>Bacteria</taxon>
        <taxon>Bacillati</taxon>
        <taxon>Actinomycetota</taxon>
        <taxon>Actinomycetes</taxon>
        <taxon>Micrococcales</taxon>
        <taxon>Cellulomonadaceae</taxon>
        <taxon>Cellulomonas</taxon>
    </lineage>
</organism>
<keyword evidence="6 9" id="KW-1133">Transmembrane helix</keyword>
<feature type="compositionally biased region" description="Low complexity" evidence="8">
    <location>
        <begin position="9"/>
        <end position="22"/>
    </location>
</feature>
<protein>
    <submittedName>
        <fullName evidence="10">Iron-hydroxamate transporter permease subunit</fullName>
    </submittedName>
</protein>
<feature type="region of interest" description="Disordered" evidence="8">
    <location>
        <begin position="1"/>
        <end position="36"/>
    </location>
</feature>
<evidence type="ECO:0000313" key="11">
    <source>
        <dbReference type="Proteomes" id="UP000642125"/>
    </source>
</evidence>
<feature type="transmembrane region" description="Helical" evidence="9">
    <location>
        <begin position="666"/>
        <end position="688"/>
    </location>
</feature>
<comment type="similarity">
    <text evidence="2">Belongs to the binding-protein-dependent transport system permease family. FecCD subfamily.</text>
</comment>
<keyword evidence="11" id="KW-1185">Reference proteome</keyword>
<dbReference type="RefSeq" id="WP_239068452.1">
    <property type="nucleotide sequence ID" value="NZ_BONO01000002.1"/>
</dbReference>
<sequence>MTTSPPAPGTIAGPRPGAPGARPDGGERGAGASAPAARRQPARVVAVLTLLAGWLAAAAVWHLTQGTADVTVGELWRAVTGQGGLDQAAAVVTASRLPRLAAGVLVGCALGASGAALQGVARNPLAAPDTLAVNAGAHLAVTTAAVVGASLGALPGVAVAFAGGLAAAGVVIGLSGGPAASPVRLVLAGTAITLGLSSVTQALLVLFPWETQGLFAWGAGSLGQNGMGTIRTVAPIVVVAFLGLLLLGRRLDLLGLGDDAARSLGVDVARTRLVGVVLAVLLATCAVTVTGPIGFVGLCAPLLVRLLATWVRPLGRHRLLIPAAAVAGTALVLTADVALRAVFGPISGVTVPTGVVTSLIGAVALIVLARRARAALEPDTLVTLRAGSALARRAPALVLGAGVLALVGVVVAGVLLGDSTVLLGDVANWLAGRASVRLDIILDSRVPRVAAALLAGACLALAGALVQTVTRNPLADPGVLGVAHAAGLGAVVVIVLTSAPSFALVFAGALVGAVLAGLLVFGVTAGTGMASGRMVLVGLGTGAAASAVTTLLLVRTDPWNQNRAITWLGGSTYGAGTPQLVPMAVALAVGVLVVACSHRDLDLVQVDDVTPRVLGVDLPRSRSLHVGVAVLLTAAATAAIGPVVFVGLVAPHAARMLIGKRHRWTLPLTVVLGAALVCVADVVGRTAIAPAQLPAGLVTAVVGTPYFLWLLWRMRATSRR</sequence>
<evidence type="ECO:0000256" key="7">
    <source>
        <dbReference type="ARBA" id="ARBA00023136"/>
    </source>
</evidence>
<feature type="transmembrane region" description="Helical" evidence="9">
    <location>
        <begin position="186"/>
        <end position="209"/>
    </location>
</feature>
<comment type="caution">
    <text evidence="10">The sequence shown here is derived from an EMBL/GenBank/DDBJ whole genome shotgun (WGS) entry which is preliminary data.</text>
</comment>
<feature type="transmembrane region" description="Helical" evidence="9">
    <location>
        <begin position="44"/>
        <end position="63"/>
    </location>
</feature>
<feature type="transmembrane region" description="Helical" evidence="9">
    <location>
        <begin position="157"/>
        <end position="174"/>
    </location>
</feature>
<feature type="transmembrane region" description="Helical" evidence="9">
    <location>
        <begin position="535"/>
        <end position="554"/>
    </location>
</feature>
<keyword evidence="4" id="KW-1003">Cell membrane</keyword>
<comment type="subcellular location">
    <subcellularLocation>
        <location evidence="1">Cell membrane</location>
        <topology evidence="1">Multi-pass membrane protein</topology>
    </subcellularLocation>
</comment>
<gene>
    <name evidence="10" type="ORF">Cpa01nite_04090</name>
</gene>
<dbReference type="NCBIfam" id="NF007867">
    <property type="entry name" value="PRK10577.1-3"/>
    <property type="match status" value="1"/>
</dbReference>
<evidence type="ECO:0000256" key="6">
    <source>
        <dbReference type="ARBA" id="ARBA00022989"/>
    </source>
</evidence>
<dbReference type="GO" id="GO:0005886">
    <property type="term" value="C:plasma membrane"/>
    <property type="evidence" value="ECO:0007669"/>
    <property type="project" value="UniProtKB-SubCell"/>
</dbReference>
<dbReference type="AlphaFoldDB" id="A0A919P8G0"/>
<feature type="transmembrane region" description="Helical" evidence="9">
    <location>
        <begin position="694"/>
        <end position="712"/>
    </location>
</feature>
<dbReference type="GO" id="GO:0033214">
    <property type="term" value="P:siderophore-iron import into cell"/>
    <property type="evidence" value="ECO:0007669"/>
    <property type="project" value="TreeGrafter"/>
</dbReference>
<feature type="transmembrane region" description="Helical" evidence="9">
    <location>
        <begin position="269"/>
        <end position="289"/>
    </location>
</feature>
<feature type="transmembrane region" description="Helical" evidence="9">
    <location>
        <begin position="628"/>
        <end position="654"/>
    </location>
</feature>
<dbReference type="SUPFAM" id="SSF81345">
    <property type="entry name" value="ABC transporter involved in vitamin B12 uptake, BtuC"/>
    <property type="match status" value="2"/>
</dbReference>
<accession>A0A919P8G0</accession>
<keyword evidence="3" id="KW-0813">Transport</keyword>
<evidence type="ECO:0000256" key="9">
    <source>
        <dbReference type="SAM" id="Phobius"/>
    </source>
</evidence>
<feature type="transmembrane region" description="Helical" evidence="9">
    <location>
        <begin position="349"/>
        <end position="369"/>
    </location>
</feature>
<dbReference type="EMBL" id="BONO01000002">
    <property type="protein sequence ID" value="GIG35028.1"/>
    <property type="molecule type" value="Genomic_DNA"/>
</dbReference>
<dbReference type="Proteomes" id="UP000642125">
    <property type="component" value="Unassembled WGS sequence"/>
</dbReference>
<dbReference type="GO" id="GO:0022857">
    <property type="term" value="F:transmembrane transporter activity"/>
    <property type="evidence" value="ECO:0007669"/>
    <property type="project" value="InterPro"/>
</dbReference>
<dbReference type="Pfam" id="PF01032">
    <property type="entry name" value="FecCD"/>
    <property type="match status" value="2"/>
</dbReference>
<evidence type="ECO:0000256" key="3">
    <source>
        <dbReference type="ARBA" id="ARBA00022448"/>
    </source>
</evidence>
<dbReference type="InterPro" id="IPR000522">
    <property type="entry name" value="ABC_transptr_permease_BtuC"/>
</dbReference>
<feature type="transmembrane region" description="Helical" evidence="9">
    <location>
        <begin position="100"/>
        <end position="119"/>
    </location>
</feature>
<keyword evidence="5 9" id="KW-0812">Transmembrane</keyword>
<feature type="transmembrane region" description="Helical" evidence="9">
    <location>
        <begin position="446"/>
        <end position="466"/>
    </location>
</feature>
<feature type="transmembrane region" description="Helical" evidence="9">
    <location>
        <begin position="502"/>
        <end position="523"/>
    </location>
</feature>
<feature type="transmembrane region" description="Helical" evidence="9">
    <location>
        <begin position="478"/>
        <end position="496"/>
    </location>
</feature>
<feature type="transmembrane region" description="Helical" evidence="9">
    <location>
        <begin position="131"/>
        <end position="151"/>
    </location>
</feature>
<feature type="transmembrane region" description="Helical" evidence="9">
    <location>
        <begin position="394"/>
        <end position="416"/>
    </location>
</feature>
<evidence type="ECO:0000256" key="2">
    <source>
        <dbReference type="ARBA" id="ARBA00007935"/>
    </source>
</evidence>
<reference evidence="10" key="1">
    <citation type="submission" date="2021-01" db="EMBL/GenBank/DDBJ databases">
        <title>Whole genome shotgun sequence of Cellulomonas pakistanensis NBRC 110800.</title>
        <authorList>
            <person name="Komaki H."/>
            <person name="Tamura T."/>
        </authorList>
    </citation>
    <scope>NUCLEOTIDE SEQUENCE</scope>
    <source>
        <strain evidence="10">NBRC 110800</strain>
    </source>
</reference>
<evidence type="ECO:0000256" key="8">
    <source>
        <dbReference type="SAM" id="MobiDB-lite"/>
    </source>
</evidence>
<dbReference type="CDD" id="cd06550">
    <property type="entry name" value="TM_ABC_iron-siderophores_like"/>
    <property type="match status" value="2"/>
</dbReference>
<proteinExistence type="inferred from homology"/>
<dbReference type="InterPro" id="IPR037294">
    <property type="entry name" value="ABC_BtuC-like"/>
</dbReference>
<evidence type="ECO:0000256" key="5">
    <source>
        <dbReference type="ARBA" id="ARBA00022692"/>
    </source>
</evidence>
<keyword evidence="7 9" id="KW-0472">Membrane</keyword>
<dbReference type="PANTHER" id="PTHR30472:SF37">
    <property type="entry name" value="FE(3+) DICITRATE TRANSPORT SYSTEM PERMEASE PROTEIN FECD-RELATED"/>
    <property type="match status" value="1"/>
</dbReference>